<dbReference type="Gene3D" id="3.30.342.10">
    <property type="entry name" value="DNA Polymerase, chain B, domain 1"/>
    <property type="match status" value="1"/>
</dbReference>
<keyword evidence="1" id="KW-0808">Transferase</keyword>
<dbReference type="PANTHER" id="PTHR10670">
    <property type="entry name" value="DNA POLYMERASE EPSILON CATALYTIC SUBUNIT A"/>
    <property type="match status" value="1"/>
</dbReference>
<protein>
    <recommendedName>
        <fullName evidence="1">DNA polymerase epsilon catalytic subunit</fullName>
        <ecNumber evidence="1">2.7.7.7</ecNumber>
    </recommendedName>
</protein>
<sequence>MNGRGRRREISSSRRNPSKQKLRLSAEEVLESKLGFDLFTEGEKRLGWLLTLAPSSWEDQDTQKIYSCVDLFFVCQDGSTFKAKNVFRPYFYVATKACMDAQSIMLQEKMQLEVDAYLRRRYESEIANIEIVEKEDLNLIGEEEELAPGTTATDQQEAPFSHQKSSTEQQEGEEELAPLHQISRKEKKTFLGRANTSGGDGIWRQRRLNVARRRNGAAAGSGCFAELVGGERRAEP</sequence>
<comment type="similarity">
    <text evidence="1">Belongs to the DNA polymerase type-B family.</text>
</comment>
<reference evidence="3 4" key="1">
    <citation type="journal article" date="2022" name="Nat. Plants">
        <title>Genomes of leafy and leafless Platanthera orchids illuminate the evolution of mycoheterotrophy.</title>
        <authorList>
            <person name="Li M.H."/>
            <person name="Liu K.W."/>
            <person name="Li Z."/>
            <person name="Lu H.C."/>
            <person name="Ye Q.L."/>
            <person name="Zhang D."/>
            <person name="Wang J.Y."/>
            <person name="Li Y.F."/>
            <person name="Zhong Z.M."/>
            <person name="Liu X."/>
            <person name="Yu X."/>
            <person name="Liu D.K."/>
            <person name="Tu X.D."/>
            <person name="Liu B."/>
            <person name="Hao Y."/>
            <person name="Liao X.Y."/>
            <person name="Jiang Y.T."/>
            <person name="Sun W.H."/>
            <person name="Chen J."/>
            <person name="Chen Y.Q."/>
            <person name="Ai Y."/>
            <person name="Zhai J.W."/>
            <person name="Wu S.S."/>
            <person name="Zhou Z."/>
            <person name="Hsiao Y.Y."/>
            <person name="Wu W.L."/>
            <person name="Chen Y.Y."/>
            <person name="Lin Y.F."/>
            <person name="Hsu J.L."/>
            <person name="Li C.Y."/>
            <person name="Wang Z.W."/>
            <person name="Zhao X."/>
            <person name="Zhong W.Y."/>
            <person name="Ma X.K."/>
            <person name="Ma L."/>
            <person name="Huang J."/>
            <person name="Chen G.Z."/>
            <person name="Huang M.Z."/>
            <person name="Huang L."/>
            <person name="Peng D.H."/>
            <person name="Luo Y.B."/>
            <person name="Zou S.Q."/>
            <person name="Chen S.P."/>
            <person name="Lan S."/>
            <person name="Tsai W.C."/>
            <person name="Van de Peer Y."/>
            <person name="Liu Z.J."/>
        </authorList>
    </citation>
    <scope>NUCLEOTIDE SEQUENCE [LARGE SCALE GENOMIC DNA]</scope>
    <source>
        <strain evidence="3">Lor288</strain>
    </source>
</reference>
<dbReference type="Proteomes" id="UP001412067">
    <property type="component" value="Unassembled WGS sequence"/>
</dbReference>
<keyword evidence="1" id="KW-0862">Zinc</keyword>
<comment type="function">
    <text evidence="1">DNA polymerase II participates in chromosomal DNA replication.</text>
</comment>
<evidence type="ECO:0000313" key="3">
    <source>
        <dbReference type="EMBL" id="KAK8967425.1"/>
    </source>
</evidence>
<comment type="caution">
    <text evidence="3">The sequence shown here is derived from an EMBL/GenBank/DDBJ whole genome shotgun (WGS) entry which is preliminary data.</text>
</comment>
<comment type="cofactor">
    <cofactor evidence="1">
        <name>[4Fe-4S] cluster</name>
        <dbReference type="ChEBI" id="CHEBI:49883"/>
    </cofactor>
</comment>
<accession>A0ABR2MTB3</accession>
<comment type="catalytic activity">
    <reaction evidence="1">
        <text>DNA(n) + a 2'-deoxyribonucleoside 5'-triphosphate = DNA(n+1) + diphosphate</text>
        <dbReference type="Rhea" id="RHEA:22508"/>
        <dbReference type="Rhea" id="RHEA-COMP:17339"/>
        <dbReference type="Rhea" id="RHEA-COMP:17340"/>
        <dbReference type="ChEBI" id="CHEBI:33019"/>
        <dbReference type="ChEBI" id="CHEBI:61560"/>
        <dbReference type="ChEBI" id="CHEBI:173112"/>
        <dbReference type="EC" id="2.7.7.7"/>
    </reaction>
</comment>
<keyword evidence="1" id="KW-0239">DNA-directed DNA polymerase</keyword>
<keyword evidence="1" id="KW-0235">DNA replication</keyword>
<keyword evidence="1" id="KW-0539">Nucleus</keyword>
<dbReference type="InterPro" id="IPR012337">
    <property type="entry name" value="RNaseH-like_sf"/>
</dbReference>
<keyword evidence="1" id="KW-0411">Iron-sulfur</keyword>
<feature type="compositionally biased region" description="Polar residues" evidence="2">
    <location>
        <begin position="150"/>
        <end position="169"/>
    </location>
</feature>
<dbReference type="EMBL" id="JBBWWR010000005">
    <property type="protein sequence ID" value="KAK8967425.1"/>
    <property type="molecule type" value="Genomic_DNA"/>
</dbReference>
<gene>
    <name evidence="3" type="primary">POL2A</name>
    <name evidence="3" type="ORF">KSP40_PGU022565</name>
</gene>
<proteinExistence type="inferred from homology"/>
<feature type="region of interest" description="Disordered" evidence="2">
    <location>
        <begin position="1"/>
        <end position="21"/>
    </location>
</feature>
<keyword evidence="1" id="KW-0004">4Fe-4S</keyword>
<keyword evidence="1" id="KW-0863">Zinc-finger</keyword>
<keyword evidence="1" id="KW-0548">Nucleotidyltransferase</keyword>
<evidence type="ECO:0000256" key="2">
    <source>
        <dbReference type="SAM" id="MobiDB-lite"/>
    </source>
</evidence>
<feature type="region of interest" description="Disordered" evidence="2">
    <location>
        <begin position="148"/>
        <end position="182"/>
    </location>
</feature>
<comment type="subcellular location">
    <subcellularLocation>
        <location evidence="1">Nucleus</location>
    </subcellularLocation>
</comment>
<evidence type="ECO:0000313" key="4">
    <source>
        <dbReference type="Proteomes" id="UP001412067"/>
    </source>
</evidence>
<feature type="region of interest" description="Disordered" evidence="2">
    <location>
        <begin position="213"/>
        <end position="236"/>
    </location>
</feature>
<keyword evidence="1" id="KW-0479">Metal-binding</keyword>
<keyword evidence="1" id="KW-0238">DNA-binding</keyword>
<dbReference type="PANTHER" id="PTHR10670:SF0">
    <property type="entry name" value="DNA POLYMERASE EPSILON CATALYTIC SUBUNIT A"/>
    <property type="match status" value="1"/>
</dbReference>
<organism evidence="3 4">
    <name type="scientific">Platanthera guangdongensis</name>
    <dbReference type="NCBI Taxonomy" id="2320717"/>
    <lineage>
        <taxon>Eukaryota</taxon>
        <taxon>Viridiplantae</taxon>
        <taxon>Streptophyta</taxon>
        <taxon>Embryophyta</taxon>
        <taxon>Tracheophyta</taxon>
        <taxon>Spermatophyta</taxon>
        <taxon>Magnoliopsida</taxon>
        <taxon>Liliopsida</taxon>
        <taxon>Asparagales</taxon>
        <taxon>Orchidaceae</taxon>
        <taxon>Orchidoideae</taxon>
        <taxon>Orchideae</taxon>
        <taxon>Orchidinae</taxon>
        <taxon>Platanthera</taxon>
    </lineage>
</organism>
<keyword evidence="1" id="KW-0408">Iron</keyword>
<keyword evidence="4" id="KW-1185">Reference proteome</keyword>
<evidence type="ECO:0000256" key="1">
    <source>
        <dbReference type="RuleBase" id="RU365029"/>
    </source>
</evidence>
<dbReference type="InterPro" id="IPR029703">
    <property type="entry name" value="POL2"/>
</dbReference>
<dbReference type="EC" id="2.7.7.7" evidence="1"/>
<name>A0ABR2MTB3_9ASPA</name>
<dbReference type="SUPFAM" id="SSF53098">
    <property type="entry name" value="Ribonuclease H-like"/>
    <property type="match status" value="1"/>
</dbReference>